<dbReference type="InterPro" id="IPR036259">
    <property type="entry name" value="MFS_trans_sf"/>
</dbReference>
<feature type="transmembrane region" description="Helical" evidence="6">
    <location>
        <begin position="264"/>
        <end position="284"/>
    </location>
</feature>
<evidence type="ECO:0000313" key="9">
    <source>
        <dbReference type="Proteomes" id="UP001360953"/>
    </source>
</evidence>
<dbReference type="EMBL" id="JBBPEH010000009">
    <property type="protein sequence ID" value="KAK7533951.1"/>
    <property type="molecule type" value="Genomic_DNA"/>
</dbReference>
<dbReference type="SUPFAM" id="SSF103473">
    <property type="entry name" value="MFS general substrate transporter"/>
    <property type="match status" value="2"/>
</dbReference>
<feature type="domain" description="Major facilitator superfamily (MFS) profile" evidence="7">
    <location>
        <begin position="103"/>
        <end position="603"/>
    </location>
</feature>
<evidence type="ECO:0000256" key="4">
    <source>
        <dbReference type="ARBA" id="ARBA00023136"/>
    </source>
</evidence>
<feature type="compositionally biased region" description="Polar residues" evidence="5">
    <location>
        <begin position="9"/>
        <end position="20"/>
    </location>
</feature>
<evidence type="ECO:0000313" key="8">
    <source>
        <dbReference type="EMBL" id="KAK7533951.1"/>
    </source>
</evidence>
<protein>
    <submittedName>
        <fullName evidence="8">Major facilitator superfamily domain-containing protein</fullName>
    </submittedName>
</protein>
<feature type="compositionally biased region" description="Basic and acidic residues" evidence="5">
    <location>
        <begin position="31"/>
        <end position="51"/>
    </location>
</feature>
<dbReference type="PROSITE" id="PS50850">
    <property type="entry name" value="MFS"/>
    <property type="match status" value="1"/>
</dbReference>
<comment type="caution">
    <text evidence="8">The sequence shown here is derived from an EMBL/GenBank/DDBJ whole genome shotgun (WGS) entry which is preliminary data.</text>
</comment>
<name>A0ABR1LFG7_9PEZI</name>
<keyword evidence="3 6" id="KW-1133">Transmembrane helix</keyword>
<feature type="transmembrane region" description="Helical" evidence="6">
    <location>
        <begin position="481"/>
        <end position="501"/>
    </location>
</feature>
<dbReference type="InterPro" id="IPR011701">
    <property type="entry name" value="MFS"/>
</dbReference>
<dbReference type="GeneID" id="92035479"/>
<feature type="transmembrane region" description="Helical" evidence="6">
    <location>
        <begin position="513"/>
        <end position="532"/>
    </location>
</feature>
<reference evidence="8 9" key="1">
    <citation type="submission" date="2024-04" db="EMBL/GenBank/DDBJ databases">
        <title>Phyllosticta paracitricarpa is synonymous to the EU quarantine fungus P. citricarpa based on phylogenomic analyses.</title>
        <authorList>
            <consortium name="Lawrence Berkeley National Laboratory"/>
            <person name="Van ingen-buijs V.A."/>
            <person name="Van westerhoven A.C."/>
            <person name="Haridas S."/>
            <person name="Skiadas P."/>
            <person name="Martin F."/>
            <person name="Groenewald J.Z."/>
            <person name="Crous P.W."/>
            <person name="Seidl M.F."/>
        </authorList>
    </citation>
    <scope>NUCLEOTIDE SEQUENCE [LARGE SCALE GENOMIC DNA]</scope>
    <source>
        <strain evidence="8 9">CPC 17464</strain>
    </source>
</reference>
<feature type="transmembrane region" description="Helical" evidence="6">
    <location>
        <begin position="577"/>
        <end position="598"/>
    </location>
</feature>
<evidence type="ECO:0000256" key="6">
    <source>
        <dbReference type="SAM" id="Phobius"/>
    </source>
</evidence>
<keyword evidence="2 6" id="KW-0812">Transmembrane</keyword>
<feature type="transmembrane region" description="Helical" evidence="6">
    <location>
        <begin position="379"/>
        <end position="399"/>
    </location>
</feature>
<dbReference type="Pfam" id="PF07690">
    <property type="entry name" value="MFS_1"/>
    <property type="match status" value="1"/>
</dbReference>
<proteinExistence type="predicted"/>
<feature type="transmembrane region" description="Helical" evidence="6">
    <location>
        <begin position="140"/>
        <end position="158"/>
    </location>
</feature>
<dbReference type="PANTHER" id="PTHR23502">
    <property type="entry name" value="MAJOR FACILITATOR SUPERFAMILY"/>
    <property type="match status" value="1"/>
</dbReference>
<organism evidence="8 9">
    <name type="scientific">Phyllosticta citribraziliensis</name>
    <dbReference type="NCBI Taxonomy" id="989973"/>
    <lineage>
        <taxon>Eukaryota</taxon>
        <taxon>Fungi</taxon>
        <taxon>Dikarya</taxon>
        <taxon>Ascomycota</taxon>
        <taxon>Pezizomycotina</taxon>
        <taxon>Dothideomycetes</taxon>
        <taxon>Dothideomycetes incertae sedis</taxon>
        <taxon>Botryosphaeriales</taxon>
        <taxon>Phyllostictaceae</taxon>
        <taxon>Phyllosticta</taxon>
    </lineage>
</organism>
<dbReference type="RefSeq" id="XP_066652990.1">
    <property type="nucleotide sequence ID" value="XM_066802573.1"/>
</dbReference>
<evidence type="ECO:0000256" key="3">
    <source>
        <dbReference type="ARBA" id="ARBA00022989"/>
    </source>
</evidence>
<keyword evidence="9" id="KW-1185">Reference proteome</keyword>
<feature type="transmembrane region" description="Helical" evidence="6">
    <location>
        <begin position="101"/>
        <end position="120"/>
    </location>
</feature>
<evidence type="ECO:0000256" key="2">
    <source>
        <dbReference type="ARBA" id="ARBA00022692"/>
    </source>
</evidence>
<evidence type="ECO:0000256" key="1">
    <source>
        <dbReference type="ARBA" id="ARBA00004141"/>
    </source>
</evidence>
<feature type="compositionally biased region" description="Polar residues" evidence="5">
    <location>
        <begin position="433"/>
        <end position="444"/>
    </location>
</feature>
<feature type="region of interest" description="Disordered" evidence="5">
    <location>
        <begin position="1"/>
        <end position="51"/>
    </location>
</feature>
<keyword evidence="4 6" id="KW-0472">Membrane</keyword>
<evidence type="ECO:0000259" key="7">
    <source>
        <dbReference type="PROSITE" id="PS50850"/>
    </source>
</evidence>
<evidence type="ECO:0000256" key="5">
    <source>
        <dbReference type="SAM" id="MobiDB-lite"/>
    </source>
</evidence>
<comment type="subcellular location">
    <subcellularLocation>
        <location evidence="1">Membrane</location>
        <topology evidence="1">Multi-pass membrane protein</topology>
    </subcellularLocation>
</comment>
<accession>A0ABR1LFG7</accession>
<feature type="region of interest" description="Disordered" evidence="5">
    <location>
        <begin position="416"/>
        <end position="456"/>
    </location>
</feature>
<dbReference type="PANTHER" id="PTHR23502:SF60">
    <property type="entry name" value="MAJOR FACILITATOR SUPERFAMILY (MFS) PROFILE DOMAIN-CONTAINING PROTEIN-RELATED"/>
    <property type="match status" value="1"/>
</dbReference>
<sequence>MLEPPASTDDPSSHPTQTSFELVPAPARCHFSHDRDESMEERGSSCSLRDGKRACDAKTSSERLSRSNIELSSYELATANQVDWEVGDPGNPKNWTRWRKWGVTLIVSAFAFISPLSSSISAPALSQIGQELDIPEGYRLQMVLSIFMLSYAVAPLVLSPCSEMFGRTPIIRFSNLIFVAFNTACGFSRTEAQLTVFRLLAGFGGSATQGMGGAMISDCWHSEERGRGISIYQLGPLLGPAVGPFALNHVEVGGFIVEHTSWRWTFWVTSIVNVLIQILGLFFLRETYGPRLLALKARRLRHETGNPHLHTAHEARYQGFSAHLLNHLTRPWKLFFSKMLLMILAIHTAYNYGTIYLIISTSPNLWKDHYHFSPSRASLHYLSLALGTLLGSQLFGPVSDRLYRCITKRYAPRQCDRGALQPSRSPSPPPTSGTEHSQTPLNGSSKKDDSGRCSNASISHSRLGSVETNGPPPCPLARLPLVPFAALLTPLALLLFALTAAARAPVPVPDVGVFFFGFGSIVAYLCLQTYIVEAFGIHAASAAAGASAVRNLAAVVVPLWGRGLLIGGMGWAKGGALMAGIGGFLGLVAVGASVWFGWIRGIKTWTKVDLGRGGATDEAEVRCCGCSWFCSDSGSRGVRNV</sequence>
<dbReference type="InterPro" id="IPR020846">
    <property type="entry name" value="MFS_dom"/>
</dbReference>
<dbReference type="Proteomes" id="UP001360953">
    <property type="component" value="Unassembled WGS sequence"/>
</dbReference>
<gene>
    <name evidence="8" type="ORF">J3D65DRAFT_660365</name>
</gene>
<dbReference type="Gene3D" id="1.20.1720.10">
    <property type="entry name" value="Multidrug resistance protein D"/>
    <property type="match status" value="1"/>
</dbReference>
<feature type="transmembrane region" description="Helical" evidence="6">
    <location>
        <begin position="339"/>
        <end position="359"/>
    </location>
</feature>